<evidence type="ECO:0000256" key="6">
    <source>
        <dbReference type="SAM" id="Phobius"/>
    </source>
</evidence>
<keyword evidence="9" id="KW-1185">Reference proteome</keyword>
<organism evidence="8 9">
    <name type="scientific">Pipistrellus nathusii</name>
    <name type="common">Nathusius' pipistrelle</name>
    <dbReference type="NCBI Taxonomy" id="59473"/>
    <lineage>
        <taxon>Eukaryota</taxon>
        <taxon>Metazoa</taxon>
        <taxon>Chordata</taxon>
        <taxon>Craniata</taxon>
        <taxon>Vertebrata</taxon>
        <taxon>Euteleostomi</taxon>
        <taxon>Mammalia</taxon>
        <taxon>Eutheria</taxon>
        <taxon>Laurasiatheria</taxon>
        <taxon>Chiroptera</taxon>
        <taxon>Yangochiroptera</taxon>
        <taxon>Vespertilionidae</taxon>
        <taxon>Pipistrellus</taxon>
    </lineage>
</organism>
<dbReference type="InterPro" id="IPR008676">
    <property type="entry name" value="MRG"/>
</dbReference>
<dbReference type="EMBL" id="OY882879">
    <property type="protein sequence ID" value="CAK6450526.1"/>
    <property type="molecule type" value="Genomic_DNA"/>
</dbReference>
<evidence type="ECO:0000256" key="2">
    <source>
        <dbReference type="ARBA" id="ARBA00022853"/>
    </source>
</evidence>
<dbReference type="InterPro" id="IPR038217">
    <property type="entry name" value="MRG_C_sf"/>
</dbReference>
<reference evidence="8" key="1">
    <citation type="submission" date="2023-12" db="EMBL/GenBank/DDBJ databases">
        <authorList>
            <person name="Brown T."/>
        </authorList>
    </citation>
    <scope>NUCLEOTIDE SEQUENCE</scope>
</reference>
<keyword evidence="5" id="KW-0539">Nucleus</keyword>
<feature type="transmembrane region" description="Helical" evidence="6">
    <location>
        <begin position="12"/>
        <end position="28"/>
    </location>
</feature>
<evidence type="ECO:0000256" key="3">
    <source>
        <dbReference type="ARBA" id="ARBA00023015"/>
    </source>
</evidence>
<keyword evidence="4" id="KW-0804">Transcription</keyword>
<keyword evidence="2" id="KW-0156">Chromatin regulator</keyword>
<evidence type="ECO:0000259" key="7">
    <source>
        <dbReference type="Pfam" id="PF05712"/>
    </source>
</evidence>
<keyword evidence="6" id="KW-0472">Membrane</keyword>
<dbReference type="PANTHER" id="PTHR10880:SF29">
    <property type="entry name" value="MORTALITY FACTOR 4-LIKE PROTEIN 1"/>
    <property type="match status" value="1"/>
</dbReference>
<keyword evidence="3" id="KW-0805">Transcription regulation</keyword>
<sequence length="72" mass="8121">MLVSQVNGPPHLLRLFACICAMLAYTPLDYKSLALLLNYLHDFLKYLAKNSVTLFSASYYGVAPPKYHQKAL</sequence>
<proteinExistence type="predicted"/>
<dbReference type="Gene3D" id="1.10.274.30">
    <property type="entry name" value="MRG domain"/>
    <property type="match status" value="1"/>
</dbReference>
<comment type="subcellular location">
    <subcellularLocation>
        <location evidence="1">Nucleus</location>
    </subcellularLocation>
</comment>
<accession>A0ABP0AJ35</accession>
<dbReference type="PANTHER" id="PTHR10880">
    <property type="entry name" value="MORTALITY FACTOR 4-LIKE PROTEIN"/>
    <property type="match status" value="1"/>
</dbReference>
<evidence type="ECO:0000256" key="1">
    <source>
        <dbReference type="ARBA" id="ARBA00004123"/>
    </source>
</evidence>
<dbReference type="Pfam" id="PF05712">
    <property type="entry name" value="MRG"/>
    <property type="match status" value="1"/>
</dbReference>
<dbReference type="Proteomes" id="UP001314169">
    <property type="component" value="Chromosome X"/>
</dbReference>
<keyword evidence="6" id="KW-1133">Transmembrane helix</keyword>
<evidence type="ECO:0000256" key="5">
    <source>
        <dbReference type="ARBA" id="ARBA00023242"/>
    </source>
</evidence>
<protein>
    <recommendedName>
        <fullName evidence="7">MRG domain-containing protein</fullName>
    </recommendedName>
</protein>
<evidence type="ECO:0000313" key="8">
    <source>
        <dbReference type="EMBL" id="CAK6450526.1"/>
    </source>
</evidence>
<gene>
    <name evidence="8" type="ORF">MPIPNATIZW_LOCUS18832</name>
</gene>
<feature type="domain" description="MRG" evidence="7">
    <location>
        <begin position="3"/>
        <end position="59"/>
    </location>
</feature>
<evidence type="ECO:0000313" key="9">
    <source>
        <dbReference type="Proteomes" id="UP001314169"/>
    </source>
</evidence>
<dbReference type="InterPro" id="IPR026541">
    <property type="entry name" value="MRG_dom"/>
</dbReference>
<dbReference type="PROSITE" id="PS51640">
    <property type="entry name" value="MRG"/>
    <property type="match status" value="1"/>
</dbReference>
<keyword evidence="6" id="KW-0812">Transmembrane</keyword>
<name>A0ABP0AJ35_PIPNA</name>
<evidence type="ECO:0000256" key="4">
    <source>
        <dbReference type="ARBA" id="ARBA00023163"/>
    </source>
</evidence>